<dbReference type="InterPro" id="IPR037185">
    <property type="entry name" value="EmrE-like"/>
</dbReference>
<dbReference type="InterPro" id="IPR000620">
    <property type="entry name" value="EamA_dom"/>
</dbReference>
<reference evidence="3 4" key="1">
    <citation type="submission" date="2018-11" db="EMBL/GenBank/DDBJ databases">
        <title>Genomic Encyclopedia of Type Strains, Phase IV (KMG-IV): sequencing the most valuable type-strain genomes for metagenomic binning, comparative biology and taxonomic classification.</title>
        <authorList>
            <person name="Goeker M."/>
        </authorList>
    </citation>
    <scope>NUCLEOTIDE SEQUENCE [LARGE SCALE GENOMIC DNA]</scope>
    <source>
        <strain evidence="3 4">DSM 100275</strain>
    </source>
</reference>
<dbReference type="AlphaFoldDB" id="A0A3N1Y0Z9"/>
<keyword evidence="1" id="KW-0812">Transmembrane</keyword>
<comment type="caution">
    <text evidence="3">The sequence shown here is derived from an EMBL/GenBank/DDBJ whole genome shotgun (WGS) entry which is preliminary data.</text>
</comment>
<gene>
    <name evidence="3" type="ORF">EDC57_1408</name>
</gene>
<feature type="transmembrane region" description="Helical" evidence="1">
    <location>
        <begin position="157"/>
        <end position="175"/>
    </location>
</feature>
<evidence type="ECO:0000313" key="4">
    <source>
        <dbReference type="Proteomes" id="UP000276634"/>
    </source>
</evidence>
<feature type="transmembrane region" description="Helical" evidence="1">
    <location>
        <begin position="43"/>
        <end position="63"/>
    </location>
</feature>
<sequence length="292" mass="29715">MGEYKPARAPGEGAAVAALLLGATLWGVLWYPLRLLEARGVAGLWSTLLIYAAALAILAAPAVRALRRGAGGRWGLLMALAAGWTNVAFVLAVLEGTVMRVLLLFYLSPVWAVVLARLLLGEPVTRGALAVLALAMAGAGAMLWSPELGMPWPAGRADWLALTSGMAFAVTNVAVRRLQAMPLAAKTALSWVGVLAVAAAMLAVEGAPAPADPVGIAGALAVGALLMTVMTLSVQYGVTRLPVGRSAVILLFELVAGAVSSYLLAGEALRPAEWAGGGLIVAAAVAAARRGG</sequence>
<feature type="domain" description="EamA" evidence="2">
    <location>
        <begin position="157"/>
        <end position="285"/>
    </location>
</feature>
<name>A0A3N1Y0Z9_9GAMM</name>
<accession>A0A3N1Y0Z9</accession>
<feature type="transmembrane region" description="Helical" evidence="1">
    <location>
        <begin position="12"/>
        <end position="31"/>
    </location>
</feature>
<evidence type="ECO:0000259" key="2">
    <source>
        <dbReference type="Pfam" id="PF00892"/>
    </source>
</evidence>
<feature type="transmembrane region" description="Helical" evidence="1">
    <location>
        <begin position="216"/>
        <end position="234"/>
    </location>
</feature>
<proteinExistence type="predicted"/>
<feature type="transmembrane region" description="Helical" evidence="1">
    <location>
        <begin position="75"/>
        <end position="94"/>
    </location>
</feature>
<dbReference type="EMBL" id="RJVI01000002">
    <property type="protein sequence ID" value="ROR32211.1"/>
    <property type="molecule type" value="Genomic_DNA"/>
</dbReference>
<keyword evidence="4" id="KW-1185">Reference proteome</keyword>
<dbReference type="Pfam" id="PF00892">
    <property type="entry name" value="EamA"/>
    <property type="match status" value="1"/>
</dbReference>
<evidence type="ECO:0000256" key="1">
    <source>
        <dbReference type="SAM" id="Phobius"/>
    </source>
</evidence>
<dbReference type="OrthoDB" id="5295396at2"/>
<feature type="transmembrane region" description="Helical" evidence="1">
    <location>
        <begin position="187"/>
        <end position="204"/>
    </location>
</feature>
<feature type="transmembrane region" description="Helical" evidence="1">
    <location>
        <begin position="100"/>
        <end position="120"/>
    </location>
</feature>
<dbReference type="RefSeq" id="WP_123401179.1">
    <property type="nucleotide sequence ID" value="NZ_RJVI01000002.1"/>
</dbReference>
<feature type="transmembrane region" description="Helical" evidence="1">
    <location>
        <begin position="246"/>
        <end position="265"/>
    </location>
</feature>
<keyword evidence="1" id="KW-1133">Transmembrane helix</keyword>
<organism evidence="3 4">
    <name type="scientific">Inmirania thermothiophila</name>
    <dbReference type="NCBI Taxonomy" id="1750597"/>
    <lineage>
        <taxon>Bacteria</taxon>
        <taxon>Pseudomonadati</taxon>
        <taxon>Pseudomonadota</taxon>
        <taxon>Gammaproteobacteria</taxon>
        <taxon>Chromatiales</taxon>
        <taxon>Ectothiorhodospiraceae</taxon>
        <taxon>Inmirania</taxon>
    </lineage>
</organism>
<feature type="transmembrane region" description="Helical" evidence="1">
    <location>
        <begin position="127"/>
        <end position="145"/>
    </location>
</feature>
<evidence type="ECO:0000313" key="3">
    <source>
        <dbReference type="EMBL" id="ROR32211.1"/>
    </source>
</evidence>
<dbReference type="SUPFAM" id="SSF103481">
    <property type="entry name" value="Multidrug resistance efflux transporter EmrE"/>
    <property type="match status" value="2"/>
</dbReference>
<protein>
    <submittedName>
        <fullName evidence="3">EamA domain-containing membrane protein RarD</fullName>
    </submittedName>
</protein>
<dbReference type="GO" id="GO:0016020">
    <property type="term" value="C:membrane"/>
    <property type="evidence" value="ECO:0007669"/>
    <property type="project" value="InterPro"/>
</dbReference>
<dbReference type="Proteomes" id="UP000276634">
    <property type="component" value="Unassembled WGS sequence"/>
</dbReference>
<keyword evidence="1" id="KW-0472">Membrane</keyword>